<name>A0A1G6DVB9_9BACT</name>
<accession>A0A1G6DVB9</accession>
<evidence type="ECO:0000313" key="1">
    <source>
        <dbReference type="EMBL" id="SDB49071.1"/>
    </source>
</evidence>
<evidence type="ECO:0000313" key="2">
    <source>
        <dbReference type="Proteomes" id="UP000198771"/>
    </source>
</evidence>
<dbReference type="EMBL" id="FMXO01000014">
    <property type="protein sequence ID" value="SDB49071.1"/>
    <property type="molecule type" value="Genomic_DNA"/>
</dbReference>
<reference evidence="1 2" key="1">
    <citation type="submission" date="2016-10" db="EMBL/GenBank/DDBJ databases">
        <authorList>
            <person name="de Groot N.N."/>
        </authorList>
    </citation>
    <scope>NUCLEOTIDE SEQUENCE [LARGE SCALE GENOMIC DNA]</scope>
    <source>
        <strain evidence="1 2">ASO4-2</strain>
    </source>
</reference>
<organism evidence="1 2">
    <name type="scientific">Desulfonatronum thiosulfatophilum</name>
    <dbReference type="NCBI Taxonomy" id="617002"/>
    <lineage>
        <taxon>Bacteria</taxon>
        <taxon>Pseudomonadati</taxon>
        <taxon>Thermodesulfobacteriota</taxon>
        <taxon>Desulfovibrionia</taxon>
        <taxon>Desulfovibrionales</taxon>
        <taxon>Desulfonatronaceae</taxon>
        <taxon>Desulfonatronum</taxon>
    </lineage>
</organism>
<dbReference type="OrthoDB" id="5471768at2"/>
<dbReference type="RefSeq" id="WP_139162994.1">
    <property type="nucleotide sequence ID" value="NZ_FMXO01000014.1"/>
</dbReference>
<dbReference type="AlphaFoldDB" id="A0A1G6DVB9"/>
<dbReference type="STRING" id="617002.SAMN05660653_02391"/>
<proteinExistence type="predicted"/>
<keyword evidence="2" id="KW-1185">Reference proteome</keyword>
<sequence length="87" mass="10097">MPLEMRFTTEYHSGGVIAVDPRVAMSLREGQRLRVTLEVLEEQRGDTCIPRASHNEYSEFIDFLKRNIVQGGYREAVVTRDFIHEND</sequence>
<gene>
    <name evidence="1" type="ORF">SAMN05660653_02391</name>
</gene>
<protein>
    <submittedName>
        <fullName evidence="1">Uncharacterized protein</fullName>
    </submittedName>
</protein>
<dbReference type="Proteomes" id="UP000198771">
    <property type="component" value="Unassembled WGS sequence"/>
</dbReference>